<evidence type="ECO:0000256" key="4">
    <source>
        <dbReference type="ARBA" id="ARBA00022989"/>
    </source>
</evidence>
<organism evidence="7 8">
    <name type="scientific">Gekko japonicus</name>
    <name type="common">Schlegel's Japanese gecko</name>
    <dbReference type="NCBI Taxonomy" id="146911"/>
    <lineage>
        <taxon>Eukaryota</taxon>
        <taxon>Metazoa</taxon>
        <taxon>Chordata</taxon>
        <taxon>Craniata</taxon>
        <taxon>Vertebrata</taxon>
        <taxon>Euteleostomi</taxon>
        <taxon>Lepidosauria</taxon>
        <taxon>Squamata</taxon>
        <taxon>Bifurcata</taxon>
        <taxon>Gekkota</taxon>
        <taxon>Gekkonidae</taxon>
        <taxon>Gekkoninae</taxon>
        <taxon>Gekko</taxon>
    </lineage>
</organism>
<dbReference type="InterPro" id="IPR007237">
    <property type="entry name" value="CD20-like"/>
</dbReference>
<dbReference type="PANTHER" id="PTHR23320:SF155">
    <property type="entry name" value="MEMBRANE-SPANNING 4-DOMAINS SUBFAMILY A MEMBER 8"/>
    <property type="match status" value="1"/>
</dbReference>
<dbReference type="Proteomes" id="UP000694871">
    <property type="component" value="Unplaced"/>
</dbReference>
<feature type="transmembrane region" description="Helical" evidence="6">
    <location>
        <begin position="148"/>
        <end position="168"/>
    </location>
</feature>
<evidence type="ECO:0000313" key="7">
    <source>
        <dbReference type="Proteomes" id="UP000694871"/>
    </source>
</evidence>
<comment type="similarity">
    <text evidence="2">Belongs to the MS4A family.</text>
</comment>
<dbReference type="RefSeq" id="XP_015272070.1">
    <property type="nucleotide sequence ID" value="XM_015416584.1"/>
</dbReference>
<proteinExistence type="inferred from homology"/>
<dbReference type="InterPro" id="IPR030417">
    <property type="entry name" value="MS4A"/>
</dbReference>
<accession>A0ABM1KED3</accession>
<keyword evidence="3 6" id="KW-0812">Transmembrane</keyword>
<evidence type="ECO:0000313" key="8">
    <source>
        <dbReference type="RefSeq" id="XP_015272070.1"/>
    </source>
</evidence>
<evidence type="ECO:0000256" key="1">
    <source>
        <dbReference type="ARBA" id="ARBA00004141"/>
    </source>
</evidence>
<keyword evidence="4 6" id="KW-1133">Transmembrane helix</keyword>
<keyword evidence="7" id="KW-1185">Reference proteome</keyword>
<gene>
    <name evidence="8" type="primary">LOC107114978</name>
</gene>
<protein>
    <submittedName>
        <fullName evidence="8">Membrane-spanning 4-domains subfamily A member 8-like</fullName>
    </submittedName>
</protein>
<feature type="transmembrane region" description="Helical" evidence="6">
    <location>
        <begin position="81"/>
        <end position="107"/>
    </location>
</feature>
<dbReference type="Pfam" id="PF04103">
    <property type="entry name" value="CD20"/>
    <property type="match status" value="1"/>
</dbReference>
<feature type="transmembrane region" description="Helical" evidence="6">
    <location>
        <begin position="188"/>
        <end position="207"/>
    </location>
</feature>
<keyword evidence="5 6" id="KW-0472">Membrane</keyword>
<dbReference type="GeneID" id="107114978"/>
<evidence type="ECO:0000256" key="2">
    <source>
        <dbReference type="ARBA" id="ARBA00009565"/>
    </source>
</evidence>
<evidence type="ECO:0000256" key="3">
    <source>
        <dbReference type="ARBA" id="ARBA00022692"/>
    </source>
</evidence>
<reference evidence="8" key="1">
    <citation type="submission" date="2025-08" db="UniProtKB">
        <authorList>
            <consortium name="RefSeq"/>
        </authorList>
    </citation>
    <scope>IDENTIFICATION</scope>
</reference>
<dbReference type="PANTHER" id="PTHR23320">
    <property type="entry name" value="MEMBRANE-SPANNING 4-DOMAINS SUBFAMILY A MS4A -RELATED"/>
    <property type="match status" value="1"/>
</dbReference>
<feature type="transmembrane region" description="Helical" evidence="6">
    <location>
        <begin position="119"/>
        <end position="136"/>
    </location>
</feature>
<sequence length="245" mass="26819">MPTCSLVITTDPERMANGTRVIIPPNGLSLAQARQITAGTVIQPGEMVQLAGWQLGNPYQLQQKPPMFRFEKFIKTETKSLSAIQIIIGLIHVGFGGVMTIFCGWDIDYFPLTVFGGYPFWGGIFFIFSGLLSVVLEKQLFTHKVKCGMGMNIAGAVIALMGIILYALEWFQNSMASRQDDDLSRSVGTGLCVLLLMFSFLEFCIAASMAHYQFLAVCCSSEMALSLTALQGIWAPVDAQGLHLT</sequence>
<name>A0ABM1KED3_GEKJA</name>
<comment type="subcellular location">
    <subcellularLocation>
        <location evidence="1">Membrane</location>
        <topology evidence="1">Multi-pass membrane protein</topology>
    </subcellularLocation>
</comment>
<evidence type="ECO:0000256" key="5">
    <source>
        <dbReference type="ARBA" id="ARBA00023136"/>
    </source>
</evidence>
<evidence type="ECO:0000256" key="6">
    <source>
        <dbReference type="SAM" id="Phobius"/>
    </source>
</evidence>